<comment type="caution">
    <text evidence="1">The sequence shown here is derived from an EMBL/GenBank/DDBJ whole genome shotgun (WGS) entry which is preliminary data.</text>
</comment>
<dbReference type="EMBL" id="NJHN03000118">
    <property type="protein sequence ID" value="KAH9413815.1"/>
    <property type="molecule type" value="Genomic_DNA"/>
</dbReference>
<gene>
    <name evidence="1" type="ORF">DERP_014647</name>
</gene>
<reference evidence="1 2" key="1">
    <citation type="journal article" date="2018" name="J. Allergy Clin. Immunol.">
        <title>High-quality assembly of Dermatophagoides pteronyssinus genome and transcriptome reveals a wide range of novel allergens.</title>
        <authorList>
            <person name="Liu X.Y."/>
            <person name="Yang K.Y."/>
            <person name="Wang M.Q."/>
            <person name="Kwok J.S."/>
            <person name="Zeng X."/>
            <person name="Yang Z."/>
            <person name="Xiao X.J."/>
            <person name="Lau C.P."/>
            <person name="Li Y."/>
            <person name="Huang Z.M."/>
            <person name="Ba J.G."/>
            <person name="Yim A.K."/>
            <person name="Ouyang C.Y."/>
            <person name="Ngai S.M."/>
            <person name="Chan T.F."/>
            <person name="Leung E.L."/>
            <person name="Liu L."/>
            <person name="Liu Z.G."/>
            <person name="Tsui S.K."/>
        </authorList>
    </citation>
    <scope>NUCLEOTIDE SEQUENCE [LARGE SCALE GENOMIC DNA]</scope>
    <source>
        <strain evidence="1">Derp</strain>
    </source>
</reference>
<evidence type="ECO:0000313" key="2">
    <source>
        <dbReference type="Proteomes" id="UP000887458"/>
    </source>
</evidence>
<protein>
    <submittedName>
        <fullName evidence="1">Uncharacterized protein</fullName>
    </submittedName>
</protein>
<dbReference type="Proteomes" id="UP000887458">
    <property type="component" value="Unassembled WGS sequence"/>
</dbReference>
<sequence length="265" mass="31185">MFLHYRVQTDHRGLAHLTIRMSFEQNIHQLLDIYIDGPPPLTNTWIIIIPQGLFLTRLPNWNIIRNIVQQNRIYPLRQRELNEIASRITIVEEVNEQLRQQYEILGHNPRRASFQKKPLINRHCIKLAFLYSDKQPNMSGEPQEVFFDHEGQSAVFLELGGSRCAILINISRQMPYNRFWYLQFPNSDDFMYLLRRLFPESLNQTFINVIAPEWLEEFADNVKIADTLQDLIDDDSASLSAVGRIQTMVILFQPEVQSIVIRYSN</sequence>
<accession>A0ABQ8IU38</accession>
<organism evidence="1 2">
    <name type="scientific">Dermatophagoides pteronyssinus</name>
    <name type="common">European house dust mite</name>
    <dbReference type="NCBI Taxonomy" id="6956"/>
    <lineage>
        <taxon>Eukaryota</taxon>
        <taxon>Metazoa</taxon>
        <taxon>Ecdysozoa</taxon>
        <taxon>Arthropoda</taxon>
        <taxon>Chelicerata</taxon>
        <taxon>Arachnida</taxon>
        <taxon>Acari</taxon>
        <taxon>Acariformes</taxon>
        <taxon>Sarcoptiformes</taxon>
        <taxon>Astigmata</taxon>
        <taxon>Psoroptidia</taxon>
        <taxon>Analgoidea</taxon>
        <taxon>Pyroglyphidae</taxon>
        <taxon>Dermatophagoidinae</taxon>
        <taxon>Dermatophagoides</taxon>
    </lineage>
</organism>
<keyword evidence="2" id="KW-1185">Reference proteome</keyword>
<name>A0ABQ8IU38_DERPT</name>
<reference evidence="1 2" key="2">
    <citation type="journal article" date="2022" name="Mol. Biol. Evol.">
        <title>Comparative Genomics Reveals Insights into the Divergent Evolution of Astigmatic Mites and Household Pest Adaptations.</title>
        <authorList>
            <person name="Xiong Q."/>
            <person name="Wan A.T."/>
            <person name="Liu X."/>
            <person name="Fung C.S."/>
            <person name="Xiao X."/>
            <person name="Malainual N."/>
            <person name="Hou J."/>
            <person name="Wang L."/>
            <person name="Wang M."/>
            <person name="Yang K.Y."/>
            <person name="Cui Y."/>
            <person name="Leung E.L."/>
            <person name="Nong W."/>
            <person name="Shin S.K."/>
            <person name="Au S.W."/>
            <person name="Jeong K.Y."/>
            <person name="Chew F.T."/>
            <person name="Hui J.H."/>
            <person name="Leung T.F."/>
            <person name="Tungtrongchitr A."/>
            <person name="Zhong N."/>
            <person name="Liu Z."/>
            <person name="Tsui S.K."/>
        </authorList>
    </citation>
    <scope>NUCLEOTIDE SEQUENCE [LARGE SCALE GENOMIC DNA]</scope>
    <source>
        <strain evidence="1">Derp</strain>
    </source>
</reference>
<evidence type="ECO:0000313" key="1">
    <source>
        <dbReference type="EMBL" id="KAH9413815.1"/>
    </source>
</evidence>
<proteinExistence type="predicted"/>